<dbReference type="OrthoDB" id="9794724at2"/>
<dbReference type="Proteomes" id="UP000016412">
    <property type="component" value="Unassembled WGS sequence"/>
</dbReference>
<dbReference type="Proteomes" id="UP000016646">
    <property type="component" value="Unassembled WGS sequence"/>
</dbReference>
<dbReference type="InterPro" id="IPR050545">
    <property type="entry name" value="Mycobact_MmpL"/>
</dbReference>
<feature type="transmembrane region" description="Helical" evidence="7">
    <location>
        <begin position="766"/>
        <end position="787"/>
    </location>
</feature>
<gene>
    <name evidence="10" type="ORF">HMPREF0860_0823</name>
    <name evidence="9" type="ORF">HMPREF1325_2131</name>
</gene>
<evidence type="ECO:0000256" key="3">
    <source>
        <dbReference type="ARBA" id="ARBA00022475"/>
    </source>
</evidence>
<comment type="similarity">
    <text evidence="2">Belongs to the resistance-nodulation-cell division (RND) (TC 2.A.6) family. MmpL subfamily.</text>
</comment>
<comment type="subcellular location">
    <subcellularLocation>
        <location evidence="1">Cell membrane</location>
        <topology evidence="1">Multi-pass membrane protein</topology>
    </subcellularLocation>
</comment>
<feature type="transmembrane region" description="Helical" evidence="7">
    <location>
        <begin position="293"/>
        <end position="312"/>
    </location>
</feature>
<accession>U2LK09</accession>
<dbReference type="PANTHER" id="PTHR33406">
    <property type="entry name" value="MEMBRANE PROTEIN MJ1562-RELATED"/>
    <property type="match status" value="1"/>
</dbReference>
<keyword evidence="3" id="KW-1003">Cell membrane</keyword>
<dbReference type="Pfam" id="PF03176">
    <property type="entry name" value="MMPL"/>
    <property type="match status" value="2"/>
</dbReference>
<dbReference type="EMBL" id="AUZJ01000013">
    <property type="protein sequence ID" value="ERF61434.1"/>
    <property type="molecule type" value="Genomic_DNA"/>
</dbReference>
<keyword evidence="12" id="KW-1185">Reference proteome</keyword>
<sequence>MTVNKINVRFEKIGRFQIKHRTAFLIAIALITLAGFAGLPRFKSEDDEDQWITNSKEQKAANDRFKELFGNTDVVAVLVEADDVFAPEVLSAIDRLGKRLEAEVPFADEVTSLMRLTVSQGTEEGIEVSNPFKDGIPGGGKALSQMTEKERAELAEKKAFIMSRESLVNNIVSDDAKETWVVLSLTPYDDDYADMYKVGDAAIPIVESDEFKSDAYTFKGSGMGYTETEESRAVKHDMKWRIITGFIVMLVCLILFVRSARGVLVPIFATVGGIGTVFGFSGWFGIIAGENLLTLPILLGMALSVGYAIHYINGFNYEFRSCGSRKAAAIAAVKTTGWPILFTVITTMASFISFFTAGIGALRWLGGTCSALVFVIYLYVIVLLPVLYSYGKDSPAAAKSASQKALRREARIKAFHEKVDAVYGRFGEQVLRHRIPILIVGGTIAAASVFYMFRIEVNMDYVGMMGKKVPYVARIISIMNSKLGNQYSYEVMIELPEADAFKEPENMQALDDLGAALGKLRLTKISGTKPRVTSVTDIVKEMNRTLNGDDPAFYTIPKERDFLTQLLFLYELSGGENLSSWMSEDCSTAYVHVELKEYDANAIDADIVDARSLGSRYFPDAKVFCIGEIVGFATMNHTLVTGELKSLGGSFIIILLLLIIVFSSIHTGFIGMIPNAAPVLLVGGLMGFFGYPLDMLTMTIMPMILGIAVDDTIHFTNHVKLEYEATGDYHRAVVDSFVKIGRSMIATTVILCAMFSMYMFSSISMLFRIGLLSVVGLAAALIADYTLTPALLFSAESFGKEADAKENNASKHDN</sequence>
<dbReference type="Gene3D" id="1.20.1640.10">
    <property type="entry name" value="Multidrug efflux transporter AcrB transmembrane domain"/>
    <property type="match status" value="2"/>
</dbReference>
<evidence type="ECO:0000256" key="7">
    <source>
        <dbReference type="SAM" id="Phobius"/>
    </source>
</evidence>
<feature type="transmembrane region" description="Helical" evidence="7">
    <location>
        <begin position="676"/>
        <end position="693"/>
    </location>
</feature>
<reference evidence="11 12" key="1">
    <citation type="submission" date="2013-08" db="EMBL/GenBank/DDBJ databases">
        <authorList>
            <person name="Durkin A.S."/>
            <person name="Haft D.R."/>
            <person name="McCorrison J."/>
            <person name="Torralba M."/>
            <person name="Gillis M."/>
            <person name="Haft D.H."/>
            <person name="Methe B."/>
            <person name="Sutton G."/>
            <person name="Nelson K.E."/>
        </authorList>
    </citation>
    <scope>NUCLEOTIDE SEQUENCE [LARGE SCALE GENOMIC DNA]</scope>
    <source>
        <strain evidence="10 12">ATCC 35536</strain>
        <strain evidence="9 11">VPI DR56BR1116</strain>
    </source>
</reference>
<evidence type="ECO:0000256" key="4">
    <source>
        <dbReference type="ARBA" id="ARBA00022692"/>
    </source>
</evidence>
<organism evidence="9 11">
    <name type="scientific">Treponema socranskii subsp. socranskii VPI DR56BR1116 = ATCC 35536</name>
    <dbReference type="NCBI Taxonomy" id="1125725"/>
    <lineage>
        <taxon>Bacteria</taxon>
        <taxon>Pseudomonadati</taxon>
        <taxon>Spirochaetota</taxon>
        <taxon>Spirochaetia</taxon>
        <taxon>Spirochaetales</taxon>
        <taxon>Treponemataceae</taxon>
        <taxon>Treponema</taxon>
    </lineage>
</organism>
<dbReference type="SUPFAM" id="SSF82866">
    <property type="entry name" value="Multidrug efflux transporter AcrB transmembrane domain"/>
    <property type="match status" value="2"/>
</dbReference>
<keyword evidence="5 7" id="KW-1133">Transmembrane helix</keyword>
<comment type="caution">
    <text evidence="9">The sequence shown here is derived from an EMBL/GenBank/DDBJ whole genome shotgun (WGS) entry which is preliminary data.</text>
</comment>
<evidence type="ECO:0000259" key="8">
    <source>
        <dbReference type="Pfam" id="PF03176"/>
    </source>
</evidence>
<evidence type="ECO:0000256" key="6">
    <source>
        <dbReference type="ARBA" id="ARBA00023136"/>
    </source>
</evidence>
<evidence type="ECO:0000313" key="10">
    <source>
        <dbReference type="EMBL" id="ERK04566.1"/>
    </source>
</evidence>
<feature type="transmembrane region" description="Helical" evidence="7">
    <location>
        <begin position="740"/>
        <end position="760"/>
    </location>
</feature>
<feature type="transmembrane region" description="Helical" evidence="7">
    <location>
        <begin position="651"/>
        <end position="670"/>
    </location>
</feature>
<keyword evidence="6 7" id="KW-0472">Membrane</keyword>
<feature type="transmembrane region" description="Helical" evidence="7">
    <location>
        <begin position="263"/>
        <end position="286"/>
    </location>
</feature>
<feature type="transmembrane region" description="Helical" evidence="7">
    <location>
        <begin position="435"/>
        <end position="455"/>
    </location>
</feature>
<evidence type="ECO:0000313" key="12">
    <source>
        <dbReference type="Proteomes" id="UP000016646"/>
    </source>
</evidence>
<evidence type="ECO:0000256" key="2">
    <source>
        <dbReference type="ARBA" id="ARBA00010157"/>
    </source>
</evidence>
<feature type="domain" description="Membrane transport protein MMPL" evidence="8">
    <location>
        <begin position="56"/>
        <end position="394"/>
    </location>
</feature>
<evidence type="ECO:0000256" key="5">
    <source>
        <dbReference type="ARBA" id="ARBA00022989"/>
    </source>
</evidence>
<evidence type="ECO:0000313" key="11">
    <source>
        <dbReference type="Proteomes" id="UP000016412"/>
    </source>
</evidence>
<feature type="transmembrane region" description="Helical" evidence="7">
    <location>
        <begin position="340"/>
        <end position="362"/>
    </location>
</feature>
<dbReference type="RefSeq" id="WP_021329736.1">
    <property type="nucleotide sequence ID" value="NZ_AUZJ01000013.1"/>
</dbReference>
<dbReference type="PANTHER" id="PTHR33406:SF6">
    <property type="entry name" value="MEMBRANE PROTEIN YDGH-RELATED"/>
    <property type="match status" value="1"/>
</dbReference>
<protein>
    <submittedName>
        <fullName evidence="9">MMPL family protein</fullName>
    </submittedName>
    <submittedName>
        <fullName evidence="10">Membrane protein, MMPL family</fullName>
    </submittedName>
</protein>
<evidence type="ECO:0000313" key="9">
    <source>
        <dbReference type="EMBL" id="ERF61434.1"/>
    </source>
</evidence>
<dbReference type="eggNOG" id="COG1033">
    <property type="taxonomic scope" value="Bacteria"/>
</dbReference>
<dbReference type="AlphaFoldDB" id="U2LK09"/>
<name>U2LK09_TRESO</name>
<feature type="domain" description="Membrane transport protein MMPL" evidence="8">
    <location>
        <begin position="578"/>
        <end position="795"/>
    </location>
</feature>
<proteinExistence type="inferred from homology"/>
<keyword evidence="4 7" id="KW-0812">Transmembrane</keyword>
<dbReference type="EMBL" id="AVQI01000020">
    <property type="protein sequence ID" value="ERK04566.1"/>
    <property type="molecule type" value="Genomic_DNA"/>
</dbReference>
<dbReference type="STRING" id="1125725.HMPREF1325_2131"/>
<feature type="transmembrane region" description="Helical" evidence="7">
    <location>
        <begin position="369"/>
        <end position="390"/>
    </location>
</feature>
<dbReference type="PATRIC" id="fig|1125725.3.peg.573"/>
<dbReference type="GO" id="GO:0005886">
    <property type="term" value="C:plasma membrane"/>
    <property type="evidence" value="ECO:0007669"/>
    <property type="project" value="UniProtKB-SubCell"/>
</dbReference>
<evidence type="ECO:0000256" key="1">
    <source>
        <dbReference type="ARBA" id="ARBA00004651"/>
    </source>
</evidence>
<feature type="transmembrane region" description="Helical" evidence="7">
    <location>
        <begin position="20"/>
        <end position="39"/>
    </location>
</feature>
<feature type="transmembrane region" description="Helical" evidence="7">
    <location>
        <begin position="240"/>
        <end position="257"/>
    </location>
</feature>
<dbReference type="InterPro" id="IPR004869">
    <property type="entry name" value="MMPL_dom"/>
</dbReference>